<keyword evidence="6" id="KW-1185">Reference proteome</keyword>
<dbReference type="PANTHER" id="PTHR44591">
    <property type="entry name" value="STRESS RESPONSE REGULATOR PROTEIN 1"/>
    <property type="match status" value="1"/>
</dbReference>
<dbReference type="Pfam" id="PF00072">
    <property type="entry name" value="Response_reg"/>
    <property type="match status" value="1"/>
</dbReference>
<dbReference type="RefSeq" id="WP_394824831.1">
    <property type="nucleotide sequence ID" value="NZ_CP089984.1"/>
</dbReference>
<feature type="region of interest" description="Disordered" evidence="3">
    <location>
        <begin position="1"/>
        <end position="25"/>
    </location>
</feature>
<dbReference type="SUPFAM" id="SSF52172">
    <property type="entry name" value="CheY-like"/>
    <property type="match status" value="1"/>
</dbReference>
<gene>
    <name evidence="5" type="ORF">LZC94_46230</name>
</gene>
<dbReference type="InterPro" id="IPR001789">
    <property type="entry name" value="Sig_transdc_resp-reg_receiver"/>
</dbReference>
<evidence type="ECO:0000313" key="5">
    <source>
        <dbReference type="EMBL" id="WXB15206.1"/>
    </source>
</evidence>
<name>A0ABZ2M1J2_9BACT</name>
<evidence type="ECO:0000256" key="3">
    <source>
        <dbReference type="SAM" id="MobiDB-lite"/>
    </source>
</evidence>
<reference evidence="5 6" key="1">
    <citation type="submission" date="2021-12" db="EMBL/GenBank/DDBJ databases">
        <title>Discovery of the Pendulisporaceae a myxobacterial family with distinct sporulation behavior and unique specialized metabolism.</title>
        <authorList>
            <person name="Garcia R."/>
            <person name="Popoff A."/>
            <person name="Bader C.D."/>
            <person name="Loehr J."/>
            <person name="Walesch S."/>
            <person name="Walt C."/>
            <person name="Boldt J."/>
            <person name="Bunk B."/>
            <person name="Haeckl F.J.F.P.J."/>
            <person name="Gunesch A.P."/>
            <person name="Birkelbach J."/>
            <person name="Nuebel U."/>
            <person name="Pietschmann T."/>
            <person name="Bach T."/>
            <person name="Mueller R."/>
        </authorList>
    </citation>
    <scope>NUCLEOTIDE SEQUENCE [LARGE SCALE GENOMIC DNA]</scope>
    <source>
        <strain evidence="5 6">MSr11954</strain>
    </source>
</reference>
<organism evidence="5 6">
    <name type="scientific">Pendulispora albinea</name>
    <dbReference type="NCBI Taxonomy" id="2741071"/>
    <lineage>
        <taxon>Bacteria</taxon>
        <taxon>Pseudomonadati</taxon>
        <taxon>Myxococcota</taxon>
        <taxon>Myxococcia</taxon>
        <taxon>Myxococcales</taxon>
        <taxon>Sorangiineae</taxon>
        <taxon>Pendulisporaceae</taxon>
        <taxon>Pendulispora</taxon>
    </lineage>
</organism>
<dbReference type="PANTHER" id="PTHR44591:SF3">
    <property type="entry name" value="RESPONSE REGULATORY DOMAIN-CONTAINING PROTEIN"/>
    <property type="match status" value="1"/>
</dbReference>
<evidence type="ECO:0000259" key="4">
    <source>
        <dbReference type="PROSITE" id="PS50110"/>
    </source>
</evidence>
<proteinExistence type="predicted"/>
<evidence type="ECO:0000256" key="1">
    <source>
        <dbReference type="ARBA" id="ARBA00022553"/>
    </source>
</evidence>
<evidence type="ECO:0000256" key="2">
    <source>
        <dbReference type="PROSITE-ProRule" id="PRU00169"/>
    </source>
</evidence>
<dbReference type="CDD" id="cd17580">
    <property type="entry name" value="REC_2_DhkD-like"/>
    <property type="match status" value="1"/>
</dbReference>
<dbReference type="Proteomes" id="UP001370348">
    <property type="component" value="Chromosome"/>
</dbReference>
<feature type="modified residue" description="4-aspartylphosphate" evidence="2">
    <location>
        <position position="107"/>
    </location>
</feature>
<accession>A0ABZ2M1J2</accession>
<sequence length="180" mass="19398">MSPVLAPDLQGNEHTGPPSPVIRELPMIRKPASATMMPSRDPRAAKPAGVSSPLSGLHILVVDDDADNRRLLQKILEHRGSRITTACNVADAMAAFEREKPDVLLSDIGMPGENGYDLIRRVRALPRDRGGTIPAAALTACAEDEDREHALRAGFMAHLPKPFNPTELVTMVTSLARKAA</sequence>
<dbReference type="Gene3D" id="3.40.50.2300">
    <property type="match status" value="1"/>
</dbReference>
<protein>
    <submittedName>
        <fullName evidence="5">Response regulator</fullName>
    </submittedName>
</protein>
<evidence type="ECO:0000313" key="6">
    <source>
        <dbReference type="Proteomes" id="UP001370348"/>
    </source>
</evidence>
<feature type="domain" description="Response regulatory" evidence="4">
    <location>
        <begin position="58"/>
        <end position="176"/>
    </location>
</feature>
<dbReference type="InterPro" id="IPR050595">
    <property type="entry name" value="Bact_response_regulator"/>
</dbReference>
<dbReference type="EMBL" id="CP089984">
    <property type="protein sequence ID" value="WXB15206.1"/>
    <property type="molecule type" value="Genomic_DNA"/>
</dbReference>
<keyword evidence="1 2" id="KW-0597">Phosphoprotein</keyword>
<dbReference type="InterPro" id="IPR011006">
    <property type="entry name" value="CheY-like_superfamily"/>
</dbReference>
<dbReference type="SMART" id="SM00448">
    <property type="entry name" value="REC"/>
    <property type="match status" value="1"/>
</dbReference>
<dbReference type="PROSITE" id="PS50110">
    <property type="entry name" value="RESPONSE_REGULATORY"/>
    <property type="match status" value="1"/>
</dbReference>